<reference evidence="13" key="1">
    <citation type="journal article" date="2023" name="J. Hazard. Mater.">
        <title>Anaerobic biodegradation of pyrene and benzo[a]pyrene by a new sulfate-reducing Desulforamulus aquiferis strain DSA.</title>
        <authorList>
            <person name="Zhang Z."/>
            <person name="Sun J."/>
            <person name="Gong X."/>
            <person name="Wang C."/>
            <person name="Wang H."/>
        </authorList>
    </citation>
    <scope>NUCLEOTIDE SEQUENCE</scope>
    <source>
        <strain evidence="13">DSA</strain>
    </source>
</reference>
<keyword evidence="7" id="KW-0067">ATP-binding</keyword>
<evidence type="ECO:0000259" key="11">
    <source>
        <dbReference type="PROSITE" id="PS50893"/>
    </source>
</evidence>
<dbReference type="NCBIfam" id="TIGR03797">
    <property type="entry name" value="NHLM_micro_ABC2"/>
    <property type="match status" value="1"/>
</dbReference>
<keyword evidence="6" id="KW-0788">Thiol protease</keyword>
<dbReference type="InterPro" id="IPR039421">
    <property type="entry name" value="Type_1_exporter"/>
</dbReference>
<dbReference type="Gene3D" id="1.20.1560.10">
    <property type="entry name" value="ABC transporter type 1, transmembrane domain"/>
    <property type="match status" value="1"/>
</dbReference>
<evidence type="ECO:0000256" key="8">
    <source>
        <dbReference type="ARBA" id="ARBA00022989"/>
    </source>
</evidence>
<keyword evidence="4 10" id="KW-0812">Transmembrane</keyword>
<dbReference type="FunFam" id="3.40.50.300:FF:000299">
    <property type="entry name" value="ABC transporter ATP-binding protein/permease"/>
    <property type="match status" value="1"/>
</dbReference>
<evidence type="ECO:0000313" key="13">
    <source>
        <dbReference type="EMBL" id="MDO7786739.1"/>
    </source>
</evidence>
<proteinExistence type="predicted"/>
<dbReference type="PANTHER" id="PTHR24221">
    <property type="entry name" value="ATP-BINDING CASSETTE SUB-FAMILY B"/>
    <property type="match status" value="1"/>
</dbReference>
<dbReference type="Proteomes" id="UP001172911">
    <property type="component" value="Unassembled WGS sequence"/>
</dbReference>
<dbReference type="InterPro" id="IPR003593">
    <property type="entry name" value="AAA+_ATPase"/>
</dbReference>
<dbReference type="RefSeq" id="WP_304541828.1">
    <property type="nucleotide sequence ID" value="NZ_JARPTC010000007.1"/>
</dbReference>
<dbReference type="GO" id="GO:0140359">
    <property type="term" value="F:ABC-type transporter activity"/>
    <property type="evidence" value="ECO:0007669"/>
    <property type="project" value="InterPro"/>
</dbReference>
<feature type="transmembrane region" description="Helical" evidence="10">
    <location>
        <begin position="561"/>
        <end position="585"/>
    </location>
</feature>
<dbReference type="SUPFAM" id="SSF90123">
    <property type="entry name" value="ABC transporter transmembrane region"/>
    <property type="match status" value="1"/>
</dbReference>
<evidence type="ECO:0000256" key="3">
    <source>
        <dbReference type="ARBA" id="ARBA00022475"/>
    </source>
</evidence>
<evidence type="ECO:0000256" key="2">
    <source>
        <dbReference type="ARBA" id="ARBA00022448"/>
    </source>
</evidence>
<accession>A0AAW7ZAQ9</accession>
<sequence>MGLITELFQREGTIVAVEGNKPLLLTDPYSIWLVERGKVTVFSIQIKNNEAIGARNFLFEVEGHDILFGICPENDDPCFGLLATGVAGTSLRQINRTLFLERLEQAADRKVYLDLINRWFRSFFEQEEIELITSDSADLSLTLDKFHNLALGRIKERYLNNKQVEEIRLRKKRIYNEKCIEKAIYKMSSVTQKEQHEDTVELLSDMLLSACKLVGQAMKIEIISPPSANQEGPSKDPLGDITRASMVRTRRVILAGEWWKSDNGPLLAYMEEDNRPVALLPLSPEQYQLYDPTNKNKTLVNYKISQQIKPIAFTFYRSFPAKVIKSRDILAFSIGNCWKRDLIMVVLMGLFGGLMGTVTPVATGIIFDTIIPEGEKAQLLQITFFLVATALAGTFFQLTRSFAMMRMEGKIDGSLQAAVWDRLLSLPVPFFKQYSAGELAMRAMGISQIRNRLSGATITTILSSIFSVFYFALLFYYDVKLAVIATGLIMVVIIMTVIHGYILINYQRQLTDIDNKISGLVLQLIGGVVKFRVSGAESRAFYQWSREFSKQRKVAFKSKNISNGLVVFNSIFQVVTSMIIFYGMITFSQGSLGAGKFIAFNTAFASLMGAMISLTEVCISIIGMVPLYERARPILEALPEYDDNMNDPGQLTGSIEVSHVSFRYKQDGPLILKDISLQIKEGEYIGLVGTSGSGKSTLFRILLGFEKPESGRVYYNGQDIGKVDIRSVRKQLGVVLQNGQLMSGDIYTNIVGTNPNLTMEDAWEAAKMAGLDQDIKEMPMGLHTVISEGAGTISGGQRQRLLIARAIVKKPRIIYFDEATSALDNGTQAIVSNSLNKLKATRIVIAHRLSTIVNCDRIIVLDQGRIIEIGTYEQLMQLNGVFANLAKRQLA</sequence>
<dbReference type="AlphaFoldDB" id="A0AAW7ZAQ9"/>
<dbReference type="SUPFAM" id="SSF52540">
    <property type="entry name" value="P-loop containing nucleoside triphosphate hydrolases"/>
    <property type="match status" value="1"/>
</dbReference>
<dbReference type="PROSITE" id="PS00211">
    <property type="entry name" value="ABC_TRANSPORTER_1"/>
    <property type="match status" value="1"/>
</dbReference>
<reference evidence="13" key="2">
    <citation type="submission" date="2023-03" db="EMBL/GenBank/DDBJ databases">
        <authorList>
            <person name="Zhang Z."/>
        </authorList>
    </citation>
    <scope>NUCLEOTIDE SEQUENCE</scope>
    <source>
        <strain evidence="13">DSA</strain>
    </source>
</reference>
<evidence type="ECO:0000256" key="10">
    <source>
        <dbReference type="SAM" id="Phobius"/>
    </source>
</evidence>
<feature type="transmembrane region" description="Helical" evidence="10">
    <location>
        <begin position="342"/>
        <end position="367"/>
    </location>
</feature>
<evidence type="ECO:0000256" key="5">
    <source>
        <dbReference type="ARBA" id="ARBA00022741"/>
    </source>
</evidence>
<keyword evidence="14" id="KW-1185">Reference proteome</keyword>
<dbReference type="InterPro" id="IPR027417">
    <property type="entry name" value="P-loop_NTPase"/>
</dbReference>
<dbReference type="PROSITE" id="PS50929">
    <property type="entry name" value="ABC_TM1F"/>
    <property type="match status" value="1"/>
</dbReference>
<evidence type="ECO:0000256" key="4">
    <source>
        <dbReference type="ARBA" id="ARBA00022692"/>
    </source>
</evidence>
<protein>
    <submittedName>
        <fullName evidence="13">NHLP bacteriocin export ABC transporter permease/ATPase subunit</fullName>
    </submittedName>
</protein>
<dbReference type="InterPro" id="IPR003439">
    <property type="entry name" value="ABC_transporter-like_ATP-bd"/>
</dbReference>
<dbReference type="InterPro" id="IPR017871">
    <property type="entry name" value="ABC_transporter-like_CS"/>
</dbReference>
<dbReference type="GO" id="GO:0016887">
    <property type="term" value="F:ATP hydrolysis activity"/>
    <property type="evidence" value="ECO:0007669"/>
    <property type="project" value="InterPro"/>
</dbReference>
<dbReference type="PROSITE" id="PS50893">
    <property type="entry name" value="ABC_TRANSPORTER_2"/>
    <property type="match status" value="1"/>
</dbReference>
<dbReference type="EMBL" id="JARPTC010000007">
    <property type="protein sequence ID" value="MDO7786739.1"/>
    <property type="molecule type" value="Genomic_DNA"/>
</dbReference>
<evidence type="ECO:0000256" key="1">
    <source>
        <dbReference type="ARBA" id="ARBA00004651"/>
    </source>
</evidence>
<evidence type="ECO:0000256" key="9">
    <source>
        <dbReference type="ARBA" id="ARBA00023136"/>
    </source>
</evidence>
<evidence type="ECO:0000259" key="12">
    <source>
        <dbReference type="PROSITE" id="PS50929"/>
    </source>
</evidence>
<gene>
    <name evidence="13" type="ORF">P6N53_05825</name>
</gene>
<keyword evidence="8 10" id="KW-1133">Transmembrane helix</keyword>
<keyword evidence="2" id="KW-0813">Transport</keyword>
<dbReference type="Gene3D" id="3.40.50.300">
    <property type="entry name" value="P-loop containing nucleotide triphosphate hydrolases"/>
    <property type="match status" value="1"/>
</dbReference>
<feature type="transmembrane region" description="Helical" evidence="10">
    <location>
        <begin position="483"/>
        <end position="504"/>
    </location>
</feature>
<dbReference type="GO" id="GO:0034040">
    <property type="term" value="F:ATPase-coupled lipid transmembrane transporter activity"/>
    <property type="evidence" value="ECO:0007669"/>
    <property type="project" value="TreeGrafter"/>
</dbReference>
<comment type="subcellular location">
    <subcellularLocation>
        <location evidence="1">Cell membrane</location>
        <topology evidence="1">Multi-pass membrane protein</topology>
    </subcellularLocation>
</comment>
<dbReference type="PANTHER" id="PTHR24221:SF654">
    <property type="entry name" value="ATP-BINDING CASSETTE SUB-FAMILY B MEMBER 6"/>
    <property type="match status" value="1"/>
</dbReference>
<feature type="transmembrane region" description="Helical" evidence="10">
    <location>
        <begin position="379"/>
        <end position="398"/>
    </location>
</feature>
<keyword evidence="6" id="KW-0378">Hydrolase</keyword>
<evidence type="ECO:0000313" key="14">
    <source>
        <dbReference type="Proteomes" id="UP001172911"/>
    </source>
</evidence>
<keyword evidence="3" id="KW-1003">Cell membrane</keyword>
<keyword evidence="6" id="KW-0645">Protease</keyword>
<dbReference type="InterPro" id="IPR022515">
    <property type="entry name" value="NHPM_micro_ABC2"/>
</dbReference>
<keyword evidence="9 10" id="KW-0472">Membrane</keyword>
<feature type="domain" description="ABC transporter" evidence="11">
    <location>
        <begin position="655"/>
        <end position="888"/>
    </location>
</feature>
<name>A0AAW7ZAQ9_9FIRM</name>
<feature type="domain" description="ABC transmembrane type-1" evidence="12">
    <location>
        <begin position="343"/>
        <end position="623"/>
    </location>
</feature>
<keyword evidence="5" id="KW-0547">Nucleotide-binding</keyword>
<feature type="transmembrane region" description="Helical" evidence="10">
    <location>
        <begin position="453"/>
        <end position="477"/>
    </location>
</feature>
<dbReference type="InterPro" id="IPR036640">
    <property type="entry name" value="ABC1_TM_sf"/>
</dbReference>
<dbReference type="InterPro" id="IPR011527">
    <property type="entry name" value="ABC1_TM_dom"/>
</dbReference>
<dbReference type="GO" id="GO:0008234">
    <property type="term" value="F:cysteine-type peptidase activity"/>
    <property type="evidence" value="ECO:0007669"/>
    <property type="project" value="UniProtKB-KW"/>
</dbReference>
<organism evidence="13 14">
    <name type="scientific">Desulforamulus aquiferis</name>
    <dbReference type="NCBI Taxonomy" id="1397668"/>
    <lineage>
        <taxon>Bacteria</taxon>
        <taxon>Bacillati</taxon>
        <taxon>Bacillota</taxon>
        <taxon>Clostridia</taxon>
        <taxon>Eubacteriales</taxon>
        <taxon>Peptococcaceae</taxon>
        <taxon>Desulforamulus</taxon>
    </lineage>
</organism>
<dbReference type="GO" id="GO:0005886">
    <property type="term" value="C:plasma membrane"/>
    <property type="evidence" value="ECO:0007669"/>
    <property type="project" value="UniProtKB-SubCell"/>
</dbReference>
<evidence type="ECO:0000256" key="7">
    <source>
        <dbReference type="ARBA" id="ARBA00022840"/>
    </source>
</evidence>
<dbReference type="Pfam" id="PF00005">
    <property type="entry name" value="ABC_tran"/>
    <property type="match status" value="1"/>
</dbReference>
<feature type="transmembrane region" description="Helical" evidence="10">
    <location>
        <begin position="597"/>
        <end position="625"/>
    </location>
</feature>
<evidence type="ECO:0000256" key="6">
    <source>
        <dbReference type="ARBA" id="ARBA00022807"/>
    </source>
</evidence>
<dbReference type="SMART" id="SM00382">
    <property type="entry name" value="AAA"/>
    <property type="match status" value="1"/>
</dbReference>
<dbReference type="GO" id="GO:0005524">
    <property type="term" value="F:ATP binding"/>
    <property type="evidence" value="ECO:0007669"/>
    <property type="project" value="UniProtKB-KW"/>
</dbReference>
<dbReference type="Pfam" id="PF00664">
    <property type="entry name" value="ABC_membrane"/>
    <property type="match status" value="1"/>
</dbReference>
<comment type="caution">
    <text evidence="13">The sequence shown here is derived from an EMBL/GenBank/DDBJ whole genome shotgun (WGS) entry which is preliminary data.</text>
</comment>